<protein>
    <recommendedName>
        <fullName evidence="2">cysteine-S-conjugate beta-lyase</fullName>
        <ecNumber evidence="2">4.4.1.13</ecNumber>
    </recommendedName>
</protein>
<reference evidence="7 8" key="1">
    <citation type="submission" date="2017-12" db="EMBL/GenBank/DDBJ databases">
        <title>Phylogenetic diversity of female urinary microbiome.</title>
        <authorList>
            <person name="Thomas-White K."/>
            <person name="Wolfe A.J."/>
        </authorList>
    </citation>
    <scope>NUCLEOTIDE SEQUENCE [LARGE SCALE GENOMIC DNA]</scope>
    <source>
        <strain evidence="7 8">UMB0402</strain>
    </source>
</reference>
<dbReference type="InterPro" id="IPR015424">
    <property type="entry name" value="PyrdxlP-dep_Trfase"/>
</dbReference>
<evidence type="ECO:0000256" key="1">
    <source>
        <dbReference type="ARBA" id="ARBA00001933"/>
    </source>
</evidence>
<dbReference type="GO" id="GO:0047804">
    <property type="term" value="F:cysteine-S-conjugate beta-lyase activity"/>
    <property type="evidence" value="ECO:0007669"/>
    <property type="project" value="UniProtKB-EC"/>
</dbReference>
<accession>A0A2I1IK27</accession>
<dbReference type="SUPFAM" id="SSF53383">
    <property type="entry name" value="PLP-dependent transferases"/>
    <property type="match status" value="1"/>
</dbReference>
<dbReference type="EMBL" id="PKKO01000006">
    <property type="protein sequence ID" value="PKY71475.1"/>
    <property type="molecule type" value="Genomic_DNA"/>
</dbReference>
<dbReference type="InterPro" id="IPR015422">
    <property type="entry name" value="PyrdxlP-dep_Trfase_small"/>
</dbReference>
<evidence type="ECO:0000256" key="5">
    <source>
        <dbReference type="ARBA" id="ARBA00037974"/>
    </source>
</evidence>
<dbReference type="InterPro" id="IPR015421">
    <property type="entry name" value="PyrdxlP-dep_Trfase_major"/>
</dbReference>
<comment type="similarity">
    <text evidence="5">Belongs to the class-II pyridoxal-phosphate-dependent aminotransferase family. MalY/PatB cystathionine beta-lyase subfamily.</text>
</comment>
<comment type="caution">
    <text evidence="7">The sequence shown here is derived from an EMBL/GenBank/DDBJ whole genome shotgun (WGS) entry which is preliminary data.</text>
</comment>
<keyword evidence="8" id="KW-1185">Reference proteome</keyword>
<dbReference type="Pfam" id="PF00155">
    <property type="entry name" value="Aminotran_1_2"/>
    <property type="match status" value="1"/>
</dbReference>
<proteinExistence type="inferred from homology"/>
<dbReference type="InterPro" id="IPR004839">
    <property type="entry name" value="Aminotransferase_I/II_large"/>
</dbReference>
<organism evidence="7 8">
    <name type="scientific">Winkia neuii</name>
    <dbReference type="NCBI Taxonomy" id="33007"/>
    <lineage>
        <taxon>Bacteria</taxon>
        <taxon>Bacillati</taxon>
        <taxon>Actinomycetota</taxon>
        <taxon>Actinomycetes</taxon>
        <taxon>Actinomycetales</taxon>
        <taxon>Actinomycetaceae</taxon>
        <taxon>Winkia</taxon>
    </lineage>
</organism>
<evidence type="ECO:0000313" key="8">
    <source>
        <dbReference type="Proteomes" id="UP000235122"/>
    </source>
</evidence>
<feature type="domain" description="Aminotransferase class I/classII large" evidence="6">
    <location>
        <begin position="108"/>
        <end position="382"/>
    </location>
</feature>
<sequence length="392" mass="42684">MSYSEFAKRMDSLSIEVLRRRATKKWAMRLDGQLLDGAWIAEADFGTAPEVEAALSKAIANNFLGYMPSWLVERTLHECCRFQGEEFGFEIAEECFGIAPNVLSVLHQTIEVLTDPGTPVIVPTPAYMPFLSIPGLHNREVIEIPSPVSPQGRYQLDLGAIAEAFARGAQLLVLCNPWNPTGQTFTSSELAALAEVLSHSKKALVFSDEIHSPLILPGNRHVPFASVSALTASRTVTATAASKGWNIPGLNCAQWYVVDPLLRERFAPAAEKLSEGATPLGALAATVAYSNGRPWLNDLVAYVAKNASHLQRLLANSDTKLHFSTPQATYLSWFDASAYQVEDPAAQIAARGRVAVNAGSTLGKDYSQFFRFNLASPTNVLEDMAKRVIASF</sequence>
<dbReference type="EC" id="4.4.1.13" evidence="2"/>
<comment type="cofactor">
    <cofactor evidence="1">
        <name>pyridoxal 5'-phosphate</name>
        <dbReference type="ChEBI" id="CHEBI:597326"/>
    </cofactor>
</comment>
<evidence type="ECO:0000259" key="6">
    <source>
        <dbReference type="Pfam" id="PF00155"/>
    </source>
</evidence>
<evidence type="ECO:0000256" key="4">
    <source>
        <dbReference type="ARBA" id="ARBA00023239"/>
    </source>
</evidence>
<dbReference type="CDD" id="cd00609">
    <property type="entry name" value="AAT_like"/>
    <property type="match status" value="1"/>
</dbReference>
<dbReference type="PANTHER" id="PTHR43525">
    <property type="entry name" value="PROTEIN MALY"/>
    <property type="match status" value="1"/>
</dbReference>
<keyword evidence="3" id="KW-0663">Pyridoxal phosphate</keyword>
<dbReference type="STRING" id="33007.HMPREF3198_01747"/>
<dbReference type="Gene3D" id="3.90.1150.10">
    <property type="entry name" value="Aspartate Aminotransferase, domain 1"/>
    <property type="match status" value="1"/>
</dbReference>
<name>A0A2I1IK27_9ACTO</name>
<dbReference type="GeneID" id="35866410"/>
<evidence type="ECO:0000256" key="3">
    <source>
        <dbReference type="ARBA" id="ARBA00022898"/>
    </source>
</evidence>
<dbReference type="RefSeq" id="WP_029769531.1">
    <property type="nucleotide sequence ID" value="NZ_JASOXK010000004.1"/>
</dbReference>
<dbReference type="Proteomes" id="UP000235122">
    <property type="component" value="Unassembled WGS sequence"/>
</dbReference>
<dbReference type="InterPro" id="IPR051798">
    <property type="entry name" value="Class-II_PLP-Dep_Aminotrans"/>
</dbReference>
<dbReference type="PANTHER" id="PTHR43525:SF2">
    <property type="entry name" value="CYSTATHIONINE BETA-LYASE-RELATED"/>
    <property type="match status" value="1"/>
</dbReference>
<dbReference type="AlphaFoldDB" id="A0A2I1IK27"/>
<dbReference type="Gene3D" id="3.40.640.10">
    <property type="entry name" value="Type I PLP-dependent aspartate aminotransferase-like (Major domain)"/>
    <property type="match status" value="1"/>
</dbReference>
<evidence type="ECO:0000313" key="7">
    <source>
        <dbReference type="EMBL" id="PKY71475.1"/>
    </source>
</evidence>
<evidence type="ECO:0000256" key="2">
    <source>
        <dbReference type="ARBA" id="ARBA00012224"/>
    </source>
</evidence>
<gene>
    <name evidence="7" type="ORF">CYJ19_09610</name>
</gene>
<keyword evidence="4" id="KW-0456">Lyase</keyword>
<dbReference type="GO" id="GO:0030170">
    <property type="term" value="F:pyridoxal phosphate binding"/>
    <property type="evidence" value="ECO:0007669"/>
    <property type="project" value="InterPro"/>
</dbReference>